<dbReference type="EMBL" id="BPLR01015921">
    <property type="protein sequence ID" value="GIY79682.1"/>
    <property type="molecule type" value="Genomic_DNA"/>
</dbReference>
<gene>
    <name evidence="1" type="ORF">CEXT_346171</name>
</gene>
<proteinExistence type="predicted"/>
<evidence type="ECO:0000313" key="1">
    <source>
        <dbReference type="EMBL" id="GIY79682.1"/>
    </source>
</evidence>
<comment type="caution">
    <text evidence="1">The sequence shown here is derived from an EMBL/GenBank/DDBJ whole genome shotgun (WGS) entry which is preliminary data.</text>
</comment>
<name>A0AAV4WAM8_CAEEX</name>
<sequence>MHYVPSTVKLLQSDTFENDINIGLHLTSTGCCPSSYFQRTNDQSAEGVFFYLGYTALVARMNGFVSFQDKAIVLSRIPLLSDCSPKRIFAKVLLR</sequence>
<dbReference type="AlphaFoldDB" id="A0AAV4WAM8"/>
<dbReference type="Proteomes" id="UP001054945">
    <property type="component" value="Unassembled WGS sequence"/>
</dbReference>
<accession>A0AAV4WAM8</accession>
<reference evidence="1 2" key="1">
    <citation type="submission" date="2021-06" db="EMBL/GenBank/DDBJ databases">
        <title>Caerostris extrusa draft genome.</title>
        <authorList>
            <person name="Kono N."/>
            <person name="Arakawa K."/>
        </authorList>
    </citation>
    <scope>NUCLEOTIDE SEQUENCE [LARGE SCALE GENOMIC DNA]</scope>
</reference>
<protein>
    <submittedName>
        <fullName evidence="1">Uncharacterized protein</fullName>
    </submittedName>
</protein>
<keyword evidence="2" id="KW-1185">Reference proteome</keyword>
<evidence type="ECO:0000313" key="2">
    <source>
        <dbReference type="Proteomes" id="UP001054945"/>
    </source>
</evidence>
<organism evidence="1 2">
    <name type="scientific">Caerostris extrusa</name>
    <name type="common">Bark spider</name>
    <name type="synonym">Caerostris bankana</name>
    <dbReference type="NCBI Taxonomy" id="172846"/>
    <lineage>
        <taxon>Eukaryota</taxon>
        <taxon>Metazoa</taxon>
        <taxon>Ecdysozoa</taxon>
        <taxon>Arthropoda</taxon>
        <taxon>Chelicerata</taxon>
        <taxon>Arachnida</taxon>
        <taxon>Araneae</taxon>
        <taxon>Araneomorphae</taxon>
        <taxon>Entelegynae</taxon>
        <taxon>Araneoidea</taxon>
        <taxon>Araneidae</taxon>
        <taxon>Caerostris</taxon>
    </lineage>
</organism>